<evidence type="ECO:0000256" key="8">
    <source>
        <dbReference type="ARBA" id="ARBA00023304"/>
    </source>
</evidence>
<comment type="caution">
    <text evidence="10">The sequence shown here is derived from an EMBL/GenBank/DDBJ whole genome shotgun (WGS) entry which is preliminary data.</text>
</comment>
<dbReference type="PROSITE" id="PS00815">
    <property type="entry name" value="AIPM_HOMOCIT_SYNTH_1"/>
    <property type="match status" value="1"/>
</dbReference>
<evidence type="ECO:0000256" key="2">
    <source>
        <dbReference type="ARBA" id="ARBA00009396"/>
    </source>
</evidence>
<evidence type="ECO:0000313" key="10">
    <source>
        <dbReference type="EMBL" id="OMJ29716.1"/>
    </source>
</evidence>
<dbReference type="FunFam" id="1.10.238.260:FF:000001">
    <property type="entry name" value="2-isopropylmalate synthase"/>
    <property type="match status" value="1"/>
</dbReference>
<keyword evidence="5" id="KW-0028">Amino-acid biosynthesis</keyword>
<dbReference type="Proteomes" id="UP000187429">
    <property type="component" value="Unassembled WGS sequence"/>
</dbReference>
<dbReference type="InterPro" id="IPR050073">
    <property type="entry name" value="2-IPM_HCS-like"/>
</dbReference>
<dbReference type="PROSITE" id="PS00816">
    <property type="entry name" value="AIPM_HOMOCIT_SYNTH_2"/>
    <property type="match status" value="1"/>
</dbReference>
<dbReference type="HAMAP" id="MF_01025">
    <property type="entry name" value="LeuA_type1"/>
    <property type="match status" value="1"/>
</dbReference>
<accession>A0A1R1YSF8</accession>
<gene>
    <name evidence="10" type="ORF">AYI69_g759</name>
</gene>
<dbReference type="InterPro" id="IPR054691">
    <property type="entry name" value="LeuA/HCS_post-cat"/>
</dbReference>
<evidence type="ECO:0000313" key="11">
    <source>
        <dbReference type="Proteomes" id="UP000187429"/>
    </source>
</evidence>
<dbReference type="InterPro" id="IPR002034">
    <property type="entry name" value="AIPM/Hcit_synth_CS"/>
</dbReference>
<evidence type="ECO:0000256" key="5">
    <source>
        <dbReference type="ARBA" id="ARBA00022605"/>
    </source>
</evidence>
<keyword evidence="7" id="KW-0479">Metal-binding</keyword>
<evidence type="ECO:0000256" key="6">
    <source>
        <dbReference type="ARBA" id="ARBA00022679"/>
    </source>
</evidence>
<organism evidence="10 11">
    <name type="scientific">Smittium culicis</name>
    <dbReference type="NCBI Taxonomy" id="133412"/>
    <lineage>
        <taxon>Eukaryota</taxon>
        <taxon>Fungi</taxon>
        <taxon>Fungi incertae sedis</taxon>
        <taxon>Zoopagomycota</taxon>
        <taxon>Kickxellomycotina</taxon>
        <taxon>Harpellomycetes</taxon>
        <taxon>Harpellales</taxon>
        <taxon>Legeriomycetaceae</taxon>
        <taxon>Smittium</taxon>
    </lineage>
</organism>
<dbReference type="Pfam" id="PF00682">
    <property type="entry name" value="HMGL-like"/>
    <property type="match status" value="1"/>
</dbReference>
<dbReference type="SUPFAM" id="SSF51569">
    <property type="entry name" value="Aldolase"/>
    <property type="match status" value="1"/>
</dbReference>
<dbReference type="SMART" id="SM00917">
    <property type="entry name" value="LeuA_dimer"/>
    <property type="match status" value="1"/>
</dbReference>
<keyword evidence="11" id="KW-1185">Reference proteome</keyword>
<dbReference type="NCBIfam" id="NF002086">
    <property type="entry name" value="PRK00915.1-3"/>
    <property type="match status" value="1"/>
</dbReference>
<reference evidence="11" key="1">
    <citation type="submission" date="2017-01" db="EMBL/GenBank/DDBJ databases">
        <authorList>
            <person name="Wang Y."/>
            <person name="White M."/>
            <person name="Kvist S."/>
            <person name="Moncalvo J.-M."/>
        </authorList>
    </citation>
    <scope>NUCLEOTIDE SEQUENCE [LARGE SCALE GENOMIC DNA]</scope>
    <source>
        <strain evidence="11">ID-206-W2</strain>
    </source>
</reference>
<evidence type="ECO:0000256" key="4">
    <source>
        <dbReference type="ARBA" id="ARBA00022430"/>
    </source>
</evidence>
<feature type="domain" description="Pyruvate carboxyltransferase" evidence="9">
    <location>
        <begin position="7"/>
        <end position="280"/>
    </location>
</feature>
<protein>
    <recommendedName>
        <fullName evidence="3">2-isopropylmalate synthase</fullName>
        <ecNumber evidence="3">2.3.3.13</ecNumber>
    </recommendedName>
</protein>
<dbReference type="GO" id="GO:0009098">
    <property type="term" value="P:L-leucine biosynthetic process"/>
    <property type="evidence" value="ECO:0007669"/>
    <property type="project" value="UniProtKB-UniPathway"/>
</dbReference>
<evidence type="ECO:0000256" key="7">
    <source>
        <dbReference type="ARBA" id="ARBA00022723"/>
    </source>
</evidence>
<dbReference type="AlphaFoldDB" id="A0A1R1YSF8"/>
<dbReference type="Gene3D" id="3.30.160.270">
    <property type="match status" value="1"/>
</dbReference>
<name>A0A1R1YSF8_9FUNG</name>
<dbReference type="GO" id="GO:0003852">
    <property type="term" value="F:2-isopropylmalate synthase activity"/>
    <property type="evidence" value="ECO:0007669"/>
    <property type="project" value="UniProtKB-EC"/>
</dbReference>
<proteinExistence type="inferred from homology"/>
<sequence length="590" mass="64097">MQKKDKLIVFDTTLRDGEQSPGVTLNNEEKVAIAKQLSRLGVDVVEAGFPITSPGDFSAVERIAIEVGSMMEGREAIGKPIVVCGLARAVKKDIQVTYDAVKRAPFHRIHIVLATSDIHLEHKLKISRDKCFERAVESVTFAKSLCDDVEFSPEDAARSDPEFLIKVLGAVIGAGASTVNIADTVGYKTPSEYGELIRFLIDNTPGSEKAIWSAHCHNDLGLATANTLSGITNGARQVEVAVNGIGERAGNTSFEEVVMNIFTHPHIYPVYHTINTRLFSSTSKLVSDLTGMPIQPNKAIVGRNAFLHESGIHQDGVLKNKDTYEIIRPEDVGVFTSNILLGKHSGRHAILSRLEELGYSSTSFTNIQKDAVFLRFKQLADSKKTSVTDSDLQAIVSSILSLPSEVGDIQADMHVVEKSNSLHGEETIVEPNTIPDYSTTYEYSGKKFYELSGLQVIGGLETTPSATVSLKVLPTGETLTDTSHSCCGPVESILSAIKKIIPIDVSLISYDLSATSKGSDSIGKVTVTIRENSKHPQIESDTPIYSGVGIDTDILTATGFAYISAVNKLIFKNEEQRTENILKKHHINNS</sequence>
<dbReference type="Gene3D" id="3.20.20.70">
    <property type="entry name" value="Aldolase class I"/>
    <property type="match status" value="1"/>
</dbReference>
<keyword evidence="8" id="KW-0100">Branched-chain amino acid biosynthesis</keyword>
<dbReference type="FunFam" id="3.20.20.70:FF:000010">
    <property type="entry name" value="2-isopropylmalate synthase"/>
    <property type="match status" value="1"/>
</dbReference>
<comment type="similarity">
    <text evidence="2">Belongs to the alpha-IPM synthase/homocitrate synthase family. LeuA type 1 subfamily.</text>
</comment>
<evidence type="ECO:0000256" key="3">
    <source>
        <dbReference type="ARBA" id="ARBA00012973"/>
    </source>
</evidence>
<dbReference type="Gene3D" id="1.10.238.260">
    <property type="match status" value="1"/>
</dbReference>
<dbReference type="EMBL" id="LSSM01000204">
    <property type="protein sequence ID" value="OMJ29716.1"/>
    <property type="molecule type" value="Genomic_DNA"/>
</dbReference>
<dbReference type="InterPro" id="IPR013709">
    <property type="entry name" value="2-isopropylmalate_synth_dimer"/>
</dbReference>
<evidence type="ECO:0000256" key="1">
    <source>
        <dbReference type="ARBA" id="ARBA00004689"/>
    </source>
</evidence>
<dbReference type="OrthoDB" id="2015253at2759"/>
<dbReference type="Pfam" id="PF08502">
    <property type="entry name" value="LeuA_dimer"/>
    <property type="match status" value="1"/>
</dbReference>
<dbReference type="GO" id="GO:0046872">
    <property type="term" value="F:metal ion binding"/>
    <property type="evidence" value="ECO:0007669"/>
    <property type="project" value="UniProtKB-KW"/>
</dbReference>
<dbReference type="GO" id="GO:0010177">
    <property type="term" value="F:methylthioalkylmalate synthase activity"/>
    <property type="evidence" value="ECO:0007669"/>
    <property type="project" value="UniProtKB-ARBA"/>
</dbReference>
<dbReference type="PANTHER" id="PTHR10277">
    <property type="entry name" value="HOMOCITRATE SYNTHASE-RELATED"/>
    <property type="match status" value="1"/>
</dbReference>
<keyword evidence="6" id="KW-0808">Transferase</keyword>
<comment type="pathway">
    <text evidence="1">Amino-acid biosynthesis; L-leucine biosynthesis; L-leucine from 3-methyl-2-oxobutanoate: step 1/4.</text>
</comment>
<evidence type="ECO:0000259" key="9">
    <source>
        <dbReference type="PROSITE" id="PS50991"/>
    </source>
</evidence>
<dbReference type="PANTHER" id="PTHR10277:SF9">
    <property type="entry name" value="2-ISOPROPYLMALATE SYNTHASE 1, CHLOROPLASTIC-RELATED"/>
    <property type="match status" value="1"/>
</dbReference>
<dbReference type="InterPro" id="IPR036230">
    <property type="entry name" value="LeuA_allosteric_dom_sf"/>
</dbReference>
<keyword evidence="4" id="KW-0432">Leucine biosynthesis</keyword>
<dbReference type="UniPathway" id="UPA00048">
    <property type="reaction ID" value="UER00070"/>
</dbReference>
<dbReference type="EC" id="2.3.3.13" evidence="3"/>
<dbReference type="PROSITE" id="PS50991">
    <property type="entry name" value="PYR_CT"/>
    <property type="match status" value="1"/>
</dbReference>
<dbReference type="Pfam" id="PF22617">
    <property type="entry name" value="HCS_D2"/>
    <property type="match status" value="1"/>
</dbReference>
<dbReference type="CDD" id="cd07940">
    <property type="entry name" value="DRE_TIM_IPMS"/>
    <property type="match status" value="1"/>
</dbReference>
<dbReference type="InterPro" id="IPR013785">
    <property type="entry name" value="Aldolase_TIM"/>
</dbReference>
<dbReference type="InterPro" id="IPR005671">
    <property type="entry name" value="LeuA_bact_synth"/>
</dbReference>
<dbReference type="InterPro" id="IPR000891">
    <property type="entry name" value="PYR_CT"/>
</dbReference>
<dbReference type="SUPFAM" id="SSF110921">
    <property type="entry name" value="2-isopropylmalate synthase LeuA, allosteric (dimerisation) domain"/>
    <property type="match status" value="1"/>
</dbReference>